<feature type="domain" description="WW" evidence="2">
    <location>
        <begin position="201"/>
        <end position="234"/>
    </location>
</feature>
<dbReference type="PANTHER" id="PTHR47522">
    <property type="entry name" value="SALVADOR FAMILY WW DOMAIN-CONTAINING PROTEIN 1"/>
    <property type="match status" value="1"/>
</dbReference>
<dbReference type="GO" id="GO:0035329">
    <property type="term" value="P:hippo signaling"/>
    <property type="evidence" value="ECO:0007669"/>
    <property type="project" value="InterPro"/>
</dbReference>
<evidence type="ECO:0000259" key="2">
    <source>
        <dbReference type="PROSITE" id="PS50020"/>
    </source>
</evidence>
<name>A0A914UHY4_9BILA</name>
<dbReference type="Gene3D" id="2.20.70.10">
    <property type="match status" value="2"/>
</dbReference>
<dbReference type="GO" id="GO:0006915">
    <property type="term" value="P:apoptotic process"/>
    <property type="evidence" value="ECO:0007669"/>
    <property type="project" value="InterPro"/>
</dbReference>
<dbReference type="GO" id="GO:0005829">
    <property type="term" value="C:cytosol"/>
    <property type="evidence" value="ECO:0007669"/>
    <property type="project" value="TreeGrafter"/>
</dbReference>
<proteinExistence type="predicted"/>
<feature type="domain" description="WW" evidence="2">
    <location>
        <begin position="166"/>
        <end position="199"/>
    </location>
</feature>
<dbReference type="PANTHER" id="PTHR47522:SF2">
    <property type="entry name" value="PROTEIN SALVADOR HOMOLOG 1"/>
    <property type="match status" value="1"/>
</dbReference>
<dbReference type="InterPro" id="IPR001202">
    <property type="entry name" value="WW_dom"/>
</dbReference>
<dbReference type="InterPro" id="IPR030030">
    <property type="entry name" value="Sav"/>
</dbReference>
<feature type="region of interest" description="Disordered" evidence="1">
    <location>
        <begin position="1"/>
        <end position="73"/>
    </location>
</feature>
<dbReference type="PROSITE" id="PS50020">
    <property type="entry name" value="WW_DOMAIN_2"/>
    <property type="match status" value="2"/>
</dbReference>
<keyword evidence="3" id="KW-1185">Reference proteome</keyword>
<dbReference type="Proteomes" id="UP000887566">
    <property type="component" value="Unplaced"/>
</dbReference>
<evidence type="ECO:0000256" key="1">
    <source>
        <dbReference type="SAM" id="MobiDB-lite"/>
    </source>
</evidence>
<protein>
    <submittedName>
        <fullName evidence="4">WW domain-containing protein</fullName>
    </submittedName>
</protein>
<dbReference type="PROSITE" id="PS01159">
    <property type="entry name" value="WW_DOMAIN_1"/>
    <property type="match status" value="1"/>
</dbReference>
<dbReference type="GO" id="GO:0043065">
    <property type="term" value="P:positive regulation of apoptotic process"/>
    <property type="evidence" value="ECO:0007669"/>
    <property type="project" value="TreeGrafter"/>
</dbReference>
<dbReference type="GO" id="GO:0060090">
    <property type="term" value="F:molecular adaptor activity"/>
    <property type="evidence" value="ECO:0007669"/>
    <property type="project" value="InterPro"/>
</dbReference>
<evidence type="ECO:0000313" key="3">
    <source>
        <dbReference type="Proteomes" id="UP000887566"/>
    </source>
</evidence>
<sequence>MLLRPRRHSQLTPTFLEGTPGRYVKRDTPPALPSSSAFYYHKSKDRTPSEKKKNRSQSLDRTKWLSATSSSPDVAVLQTAPRRIEQQPEKPGIIRVGSAYSRQDRQNVLTSDNGLQQYTANGVAGSVLSLPDRFGAMRVGYVSAPGSTMSVAQTSLTNLMMGEEELPLPPNWAVEVTEDGVRYYVDHNTRCTHWIHPLMHENLPPGWTKVFKEHQGVIYYNEIERRSQYEHPGLATPSCLIQEIHDEPQSPTSVQHQMMLSGVVSASAPSVAIVSASSLAKVTPSHVFSESGDQLHIPTEDKSVFLTQYNHGLIARSLPAF</sequence>
<dbReference type="CDD" id="cd00201">
    <property type="entry name" value="WW"/>
    <property type="match status" value="2"/>
</dbReference>
<dbReference type="SMART" id="SM00456">
    <property type="entry name" value="WW"/>
    <property type="match status" value="2"/>
</dbReference>
<dbReference type="InterPro" id="IPR036020">
    <property type="entry name" value="WW_dom_sf"/>
</dbReference>
<dbReference type="SUPFAM" id="SSF51045">
    <property type="entry name" value="WW domain"/>
    <property type="match status" value="2"/>
</dbReference>
<dbReference type="Pfam" id="PF00397">
    <property type="entry name" value="WW"/>
    <property type="match status" value="1"/>
</dbReference>
<dbReference type="AlphaFoldDB" id="A0A914UHY4"/>
<dbReference type="WBParaSite" id="PSAMB.scaffold1006size37331.g10333.t1">
    <property type="protein sequence ID" value="PSAMB.scaffold1006size37331.g10333.t1"/>
    <property type="gene ID" value="PSAMB.scaffold1006size37331.g10333"/>
</dbReference>
<dbReference type="GO" id="GO:0008285">
    <property type="term" value="P:negative regulation of cell population proliferation"/>
    <property type="evidence" value="ECO:0007669"/>
    <property type="project" value="TreeGrafter"/>
</dbReference>
<reference evidence="4" key="1">
    <citation type="submission" date="2022-11" db="UniProtKB">
        <authorList>
            <consortium name="WormBaseParasite"/>
        </authorList>
    </citation>
    <scope>IDENTIFICATION</scope>
</reference>
<accession>A0A914UHY4</accession>
<evidence type="ECO:0000313" key="4">
    <source>
        <dbReference type="WBParaSite" id="PSAMB.scaffold1006size37331.g10333.t1"/>
    </source>
</evidence>
<organism evidence="3 4">
    <name type="scientific">Plectus sambesii</name>
    <dbReference type="NCBI Taxonomy" id="2011161"/>
    <lineage>
        <taxon>Eukaryota</taxon>
        <taxon>Metazoa</taxon>
        <taxon>Ecdysozoa</taxon>
        <taxon>Nematoda</taxon>
        <taxon>Chromadorea</taxon>
        <taxon>Plectida</taxon>
        <taxon>Plectina</taxon>
        <taxon>Plectoidea</taxon>
        <taxon>Plectidae</taxon>
        <taxon>Plectus</taxon>
    </lineage>
</organism>